<feature type="domain" description="C2H2-type" evidence="6">
    <location>
        <begin position="66"/>
        <end position="95"/>
    </location>
</feature>
<dbReference type="PROSITE" id="PS00028">
    <property type="entry name" value="ZINC_FINGER_C2H2_1"/>
    <property type="match status" value="1"/>
</dbReference>
<evidence type="ECO:0000256" key="5">
    <source>
        <dbReference type="PROSITE-ProRule" id="PRU00042"/>
    </source>
</evidence>
<proteinExistence type="predicted"/>
<dbReference type="EMBL" id="JADNYJ010000007">
    <property type="protein sequence ID" value="KAF8910192.1"/>
    <property type="molecule type" value="Genomic_DNA"/>
</dbReference>
<dbReference type="GO" id="GO:0000981">
    <property type="term" value="F:DNA-binding transcription factor activity, RNA polymerase II-specific"/>
    <property type="evidence" value="ECO:0007669"/>
    <property type="project" value="TreeGrafter"/>
</dbReference>
<gene>
    <name evidence="7" type="ORF">CPB84DRAFT_1812877</name>
</gene>
<keyword evidence="3 5" id="KW-0863">Zinc-finger</keyword>
<dbReference type="GO" id="GO:0008270">
    <property type="term" value="F:zinc ion binding"/>
    <property type="evidence" value="ECO:0007669"/>
    <property type="project" value="UniProtKB-KW"/>
</dbReference>
<keyword evidence="8" id="KW-1185">Reference proteome</keyword>
<dbReference type="GO" id="GO:0005634">
    <property type="term" value="C:nucleus"/>
    <property type="evidence" value="ECO:0007669"/>
    <property type="project" value="TreeGrafter"/>
</dbReference>
<accession>A0A9P5P001</accession>
<protein>
    <recommendedName>
        <fullName evidence="6">C2H2-type domain-containing protein</fullName>
    </recommendedName>
</protein>
<evidence type="ECO:0000256" key="4">
    <source>
        <dbReference type="ARBA" id="ARBA00022833"/>
    </source>
</evidence>
<dbReference type="InterPro" id="IPR013087">
    <property type="entry name" value="Znf_C2H2_type"/>
</dbReference>
<evidence type="ECO:0000256" key="1">
    <source>
        <dbReference type="ARBA" id="ARBA00022723"/>
    </source>
</evidence>
<dbReference type="GO" id="GO:0000977">
    <property type="term" value="F:RNA polymerase II transcription regulatory region sequence-specific DNA binding"/>
    <property type="evidence" value="ECO:0007669"/>
    <property type="project" value="TreeGrafter"/>
</dbReference>
<name>A0A9P5P001_GYMJU</name>
<dbReference type="PANTHER" id="PTHR24409:SF295">
    <property type="entry name" value="AZ2-RELATED"/>
    <property type="match status" value="1"/>
</dbReference>
<dbReference type="AlphaFoldDB" id="A0A9P5P001"/>
<dbReference type="Pfam" id="PF12171">
    <property type="entry name" value="zf-C2H2_jaz"/>
    <property type="match status" value="1"/>
</dbReference>
<evidence type="ECO:0000259" key="6">
    <source>
        <dbReference type="PROSITE" id="PS50157"/>
    </source>
</evidence>
<sequence length="215" mass="24308">MWVGLKEHWVQSPNHDYCQYCNSHFPDRGYYEEHLVDSHVACIPCNRVFANDFGLHEHYRQSEHHHFCVPCSRHFSSASNLNLHLNSAIHCPKDVRCPFKCGATFVSRAALVLHLENAWMLTGGSTTEDVTYIATSHSWNGLGYECYLCHGVHKTLKALNQHLIYICCGPSCGYRCSTLSALFQHIETGKCGVLRFKAVQGAMDSVLGQMGWITM</sequence>
<comment type="caution">
    <text evidence="7">The sequence shown here is derived from an EMBL/GenBank/DDBJ whole genome shotgun (WGS) entry which is preliminary data.</text>
</comment>
<keyword evidence="2" id="KW-0677">Repeat</keyword>
<organism evidence="7 8">
    <name type="scientific">Gymnopilus junonius</name>
    <name type="common">Spectacular rustgill mushroom</name>
    <name type="synonym">Gymnopilus spectabilis subsp. junonius</name>
    <dbReference type="NCBI Taxonomy" id="109634"/>
    <lineage>
        <taxon>Eukaryota</taxon>
        <taxon>Fungi</taxon>
        <taxon>Dikarya</taxon>
        <taxon>Basidiomycota</taxon>
        <taxon>Agaricomycotina</taxon>
        <taxon>Agaricomycetes</taxon>
        <taxon>Agaricomycetidae</taxon>
        <taxon>Agaricales</taxon>
        <taxon>Agaricineae</taxon>
        <taxon>Hymenogastraceae</taxon>
        <taxon>Gymnopilus</taxon>
    </lineage>
</organism>
<dbReference type="OrthoDB" id="6077919at2759"/>
<dbReference type="PROSITE" id="PS50157">
    <property type="entry name" value="ZINC_FINGER_C2H2_2"/>
    <property type="match status" value="1"/>
</dbReference>
<dbReference type="InterPro" id="IPR022755">
    <property type="entry name" value="Znf_C2H2_jaz"/>
</dbReference>
<dbReference type="PANTHER" id="PTHR24409">
    <property type="entry name" value="ZINC FINGER PROTEIN 142"/>
    <property type="match status" value="1"/>
</dbReference>
<reference evidence="7" key="1">
    <citation type="submission" date="2020-11" db="EMBL/GenBank/DDBJ databases">
        <authorList>
            <consortium name="DOE Joint Genome Institute"/>
            <person name="Ahrendt S."/>
            <person name="Riley R."/>
            <person name="Andreopoulos W."/>
            <person name="LaButti K."/>
            <person name="Pangilinan J."/>
            <person name="Ruiz-duenas F.J."/>
            <person name="Barrasa J.M."/>
            <person name="Sanchez-Garcia M."/>
            <person name="Camarero S."/>
            <person name="Miyauchi S."/>
            <person name="Serrano A."/>
            <person name="Linde D."/>
            <person name="Babiker R."/>
            <person name="Drula E."/>
            <person name="Ayuso-Fernandez I."/>
            <person name="Pacheco R."/>
            <person name="Padilla G."/>
            <person name="Ferreira P."/>
            <person name="Barriuso J."/>
            <person name="Kellner H."/>
            <person name="Castanera R."/>
            <person name="Alfaro M."/>
            <person name="Ramirez L."/>
            <person name="Pisabarro A.G."/>
            <person name="Kuo A."/>
            <person name="Tritt A."/>
            <person name="Lipzen A."/>
            <person name="He G."/>
            <person name="Yan M."/>
            <person name="Ng V."/>
            <person name="Cullen D."/>
            <person name="Martin F."/>
            <person name="Rosso M.-N."/>
            <person name="Henrissat B."/>
            <person name="Hibbett D."/>
            <person name="Martinez A.T."/>
            <person name="Grigoriev I.V."/>
        </authorList>
    </citation>
    <scope>NUCLEOTIDE SEQUENCE</scope>
    <source>
        <strain evidence="7">AH 44721</strain>
    </source>
</reference>
<dbReference type="Proteomes" id="UP000724874">
    <property type="component" value="Unassembled WGS sequence"/>
</dbReference>
<keyword evidence="4" id="KW-0862">Zinc</keyword>
<evidence type="ECO:0000256" key="3">
    <source>
        <dbReference type="ARBA" id="ARBA00022771"/>
    </source>
</evidence>
<evidence type="ECO:0000256" key="2">
    <source>
        <dbReference type="ARBA" id="ARBA00022737"/>
    </source>
</evidence>
<keyword evidence="1" id="KW-0479">Metal-binding</keyword>
<dbReference type="Gene3D" id="3.30.160.60">
    <property type="entry name" value="Classic Zinc Finger"/>
    <property type="match status" value="1"/>
</dbReference>
<evidence type="ECO:0000313" key="7">
    <source>
        <dbReference type="EMBL" id="KAF8910192.1"/>
    </source>
</evidence>
<evidence type="ECO:0000313" key="8">
    <source>
        <dbReference type="Proteomes" id="UP000724874"/>
    </source>
</evidence>
<dbReference type="SMART" id="SM00355">
    <property type="entry name" value="ZnF_C2H2"/>
    <property type="match status" value="6"/>
</dbReference>